<gene>
    <name evidence="3" type="ORF">NM686_002810</name>
    <name evidence="2" type="ORF">NM686_014540</name>
</gene>
<accession>A0ABY7GLT2</accession>
<evidence type="ECO:0000313" key="2">
    <source>
        <dbReference type="EMBL" id="WAR43589.1"/>
    </source>
</evidence>
<name>A0ABY7GLT2_9GAMM</name>
<protein>
    <recommendedName>
        <fullName evidence="1">DUF4376 domain-containing protein</fullName>
    </recommendedName>
</protein>
<evidence type="ECO:0000313" key="3">
    <source>
        <dbReference type="EMBL" id="WAR45460.1"/>
    </source>
</evidence>
<evidence type="ECO:0000313" key="4">
    <source>
        <dbReference type="Proteomes" id="UP001162780"/>
    </source>
</evidence>
<proteinExistence type="predicted"/>
<keyword evidence="4" id="KW-1185">Reference proteome</keyword>
<dbReference type="InterPro" id="IPR025484">
    <property type="entry name" value="DUF4376"/>
</dbReference>
<sequence>MQIYHYHPVTHEVTATGVADASPLEPGVFLVPANATTIQPPSVYANQAAVFNGSAWEVVPDHRSAVYYLADGSEHRIEELGLAPPEHALFTQPFALDGLLSAIDRERNRRWRAGVPVTIGGQQKWFHSDEFSLVQHLGLKDKARDLLAAGGALSDNLTIGGLPVVWSTMDGTQVTITAQVAFDLVEAAGFQQAAIFAAAETHRAGALASATPETYDYLQDWPLVFGEAINP</sequence>
<dbReference type="Pfam" id="PF14301">
    <property type="entry name" value="DUF4376"/>
    <property type="match status" value="1"/>
</dbReference>
<feature type="domain" description="DUF4376" evidence="1">
    <location>
        <begin position="100"/>
        <end position="217"/>
    </location>
</feature>
<dbReference type="EMBL" id="CP113517">
    <property type="protein sequence ID" value="WAR45460.1"/>
    <property type="molecule type" value="Genomic_DNA"/>
</dbReference>
<organism evidence="3 4">
    <name type="scientific">Methylomonas rapida</name>
    <dbReference type="NCBI Taxonomy" id="2963939"/>
    <lineage>
        <taxon>Bacteria</taxon>
        <taxon>Pseudomonadati</taxon>
        <taxon>Pseudomonadota</taxon>
        <taxon>Gammaproteobacteria</taxon>
        <taxon>Methylococcales</taxon>
        <taxon>Methylococcaceae</taxon>
        <taxon>Methylomonas</taxon>
    </lineage>
</organism>
<reference evidence="3" key="1">
    <citation type="submission" date="2022-11" db="EMBL/GenBank/DDBJ databases">
        <title>Methylomonas rapida sp. nov., Carotenoid-Producing Obligate Methanotrophs with High Growth Characteristics and Biotechnological Potential.</title>
        <authorList>
            <person name="Tikhonova E.N."/>
            <person name="Suleimanov R.Z."/>
            <person name="Miroshnikov K."/>
            <person name="Oshkin I.Y."/>
            <person name="Belova S.E."/>
            <person name="Danilova O.V."/>
            <person name="Ashikhmin A."/>
            <person name="Konopkin A."/>
            <person name="But S.Y."/>
            <person name="Khmelenina V.N."/>
            <person name="Kuznetsov N."/>
            <person name="Pimenov N.V."/>
            <person name="Dedysh S.N."/>
        </authorList>
    </citation>
    <scope>NUCLEOTIDE SEQUENCE</scope>
    <source>
        <strain evidence="3">MP1</strain>
    </source>
</reference>
<evidence type="ECO:0000259" key="1">
    <source>
        <dbReference type="Pfam" id="PF14301"/>
    </source>
</evidence>
<dbReference type="Proteomes" id="UP001162780">
    <property type="component" value="Chromosome"/>
</dbReference>
<dbReference type="EMBL" id="CP113517">
    <property type="protein sequence ID" value="WAR43589.1"/>
    <property type="molecule type" value="Genomic_DNA"/>
</dbReference>
<dbReference type="RefSeq" id="WP_255188555.1">
    <property type="nucleotide sequence ID" value="NZ_CP113517.1"/>
</dbReference>